<name>A0A239HLM2_9BURK</name>
<evidence type="ECO:0000256" key="3">
    <source>
        <dbReference type="ARBA" id="ARBA00022475"/>
    </source>
</evidence>
<feature type="transmembrane region" description="Helical" evidence="7">
    <location>
        <begin position="142"/>
        <end position="164"/>
    </location>
</feature>
<evidence type="ECO:0000256" key="1">
    <source>
        <dbReference type="ARBA" id="ARBA00004651"/>
    </source>
</evidence>
<feature type="transmembrane region" description="Helical" evidence="7">
    <location>
        <begin position="170"/>
        <end position="187"/>
    </location>
</feature>
<dbReference type="GO" id="GO:0005886">
    <property type="term" value="C:plasma membrane"/>
    <property type="evidence" value="ECO:0007669"/>
    <property type="project" value="UniProtKB-SubCell"/>
</dbReference>
<keyword evidence="5 7" id="KW-1133">Transmembrane helix</keyword>
<dbReference type="PANTHER" id="PTHR30250">
    <property type="entry name" value="PST FAMILY PREDICTED COLANIC ACID TRANSPORTER"/>
    <property type="match status" value="1"/>
</dbReference>
<dbReference type="EMBL" id="FZOT01000007">
    <property type="protein sequence ID" value="SNS81743.1"/>
    <property type="molecule type" value="Genomic_DNA"/>
</dbReference>
<sequence>MTNLRRSLIINFFSSSGAALMQFFVSVALARMLSPREIGVFSMTAVFVTVAHMFRDFGVANYIQREPNLTSDKIRSAIGVMYTTSWSLALIMFLTSPLLATWFHEPGMVPVMRVLALGFVIVPFGSLTHSMLIRELAADKQAYVTAAGTISYCVSCLILAAFGFGTMSLAWANLINICTCALAYVPLRPKEMPWLPSLRHWREVVHFGIGSMMTNCVDAINGVIPDTLLGKLGGAHHVGLFSRANSTVSIFNYAAGNTITYGAVSYLSQAHHRGDSLVPVLRRATRLLTGIGWPAFALSAVLARDLVVTLYGPNWADSAPAVAPLAMAAAITMLFQYTPSGLTAVGRPYLGALPLTAVLFSRIAFGYLLYDGSLVGFGWAVCLATAASGPVQIYLQSRYLNFSLRDLCSAITPSVVVTFICLLTGKTFQLLLPQTTPAIVRLLLIGPPMVAVWYVALHIAGHELAGEVNQLARGFKTRLGRLVRLT</sequence>
<dbReference type="RefSeq" id="WP_089399631.1">
    <property type="nucleotide sequence ID" value="NZ_FZOT01000007.1"/>
</dbReference>
<comment type="subcellular location">
    <subcellularLocation>
        <location evidence="1">Cell membrane</location>
        <topology evidence="1">Multi-pass membrane protein</topology>
    </subcellularLocation>
</comment>
<evidence type="ECO:0000313" key="8">
    <source>
        <dbReference type="EMBL" id="SNS81743.1"/>
    </source>
</evidence>
<feature type="transmembrane region" description="Helical" evidence="7">
    <location>
        <begin position="349"/>
        <end position="370"/>
    </location>
</feature>
<evidence type="ECO:0000313" key="9">
    <source>
        <dbReference type="Proteomes" id="UP000198284"/>
    </source>
</evidence>
<keyword evidence="4 7" id="KW-0812">Transmembrane</keyword>
<feature type="transmembrane region" description="Helical" evidence="7">
    <location>
        <begin position="376"/>
        <end position="395"/>
    </location>
</feature>
<evidence type="ECO:0000256" key="4">
    <source>
        <dbReference type="ARBA" id="ARBA00022692"/>
    </source>
</evidence>
<keyword evidence="3" id="KW-1003">Cell membrane</keyword>
<dbReference type="OrthoDB" id="5486360at2"/>
<dbReference type="PANTHER" id="PTHR30250:SF10">
    <property type="entry name" value="LIPOPOLYSACCHARIDE BIOSYNTHESIS PROTEIN WZXC"/>
    <property type="match status" value="1"/>
</dbReference>
<evidence type="ECO:0000256" key="5">
    <source>
        <dbReference type="ARBA" id="ARBA00022989"/>
    </source>
</evidence>
<dbReference type="Pfam" id="PF13440">
    <property type="entry name" value="Polysacc_synt_3"/>
    <property type="match status" value="1"/>
</dbReference>
<protein>
    <submittedName>
        <fullName evidence="8">Membrane protein involved in the export of O-antigen and teichoic acid</fullName>
    </submittedName>
</protein>
<feature type="transmembrane region" description="Helical" evidence="7">
    <location>
        <begin position="291"/>
        <end position="312"/>
    </location>
</feature>
<reference evidence="8 9" key="1">
    <citation type="submission" date="2017-06" db="EMBL/GenBank/DDBJ databases">
        <authorList>
            <person name="Kim H.J."/>
            <person name="Triplett B.A."/>
        </authorList>
    </citation>
    <scope>NUCLEOTIDE SEQUENCE [LARGE SCALE GENOMIC DNA]</scope>
    <source>
        <strain evidence="8 9">U15</strain>
    </source>
</reference>
<evidence type="ECO:0000256" key="2">
    <source>
        <dbReference type="ARBA" id="ARBA00007430"/>
    </source>
</evidence>
<feature type="transmembrane region" description="Helical" evidence="7">
    <location>
        <begin position="76"/>
        <end position="99"/>
    </location>
</feature>
<keyword evidence="6 7" id="KW-0472">Membrane</keyword>
<accession>A0A239HLM2</accession>
<evidence type="ECO:0000256" key="7">
    <source>
        <dbReference type="SAM" id="Phobius"/>
    </source>
</evidence>
<dbReference type="Proteomes" id="UP000198284">
    <property type="component" value="Unassembled WGS sequence"/>
</dbReference>
<keyword evidence="9" id="KW-1185">Reference proteome</keyword>
<dbReference type="AlphaFoldDB" id="A0A239HLM2"/>
<gene>
    <name evidence="8" type="ORF">SAMN06265795_10733</name>
</gene>
<organism evidence="8 9">
    <name type="scientific">Noviherbaspirillum humi</name>
    <dbReference type="NCBI Taxonomy" id="1688639"/>
    <lineage>
        <taxon>Bacteria</taxon>
        <taxon>Pseudomonadati</taxon>
        <taxon>Pseudomonadota</taxon>
        <taxon>Betaproteobacteria</taxon>
        <taxon>Burkholderiales</taxon>
        <taxon>Oxalobacteraceae</taxon>
        <taxon>Noviherbaspirillum</taxon>
    </lineage>
</organism>
<feature type="transmembrane region" description="Helical" evidence="7">
    <location>
        <begin position="407"/>
        <end position="432"/>
    </location>
</feature>
<evidence type="ECO:0000256" key="6">
    <source>
        <dbReference type="ARBA" id="ARBA00023136"/>
    </source>
</evidence>
<comment type="similarity">
    <text evidence="2">Belongs to the polysaccharide synthase family.</text>
</comment>
<proteinExistence type="inferred from homology"/>
<feature type="transmembrane region" description="Helical" evidence="7">
    <location>
        <begin position="38"/>
        <end position="55"/>
    </location>
</feature>
<dbReference type="InterPro" id="IPR050833">
    <property type="entry name" value="Poly_Biosynth_Transport"/>
</dbReference>
<feature type="transmembrane region" description="Helical" evidence="7">
    <location>
        <begin position="111"/>
        <end position="130"/>
    </location>
</feature>
<feature type="transmembrane region" description="Helical" evidence="7">
    <location>
        <begin position="12"/>
        <end position="32"/>
    </location>
</feature>
<feature type="transmembrane region" description="Helical" evidence="7">
    <location>
        <begin position="438"/>
        <end position="457"/>
    </location>
</feature>